<organism evidence="5">
    <name type="scientific">Heliothis virescens</name>
    <name type="common">Tobacco budworm moth</name>
    <dbReference type="NCBI Taxonomy" id="7102"/>
    <lineage>
        <taxon>Eukaryota</taxon>
        <taxon>Metazoa</taxon>
        <taxon>Ecdysozoa</taxon>
        <taxon>Arthropoda</taxon>
        <taxon>Hexapoda</taxon>
        <taxon>Insecta</taxon>
        <taxon>Pterygota</taxon>
        <taxon>Neoptera</taxon>
        <taxon>Endopterygota</taxon>
        <taxon>Lepidoptera</taxon>
        <taxon>Glossata</taxon>
        <taxon>Ditrysia</taxon>
        <taxon>Noctuoidea</taxon>
        <taxon>Noctuidae</taxon>
        <taxon>Heliothinae</taxon>
        <taxon>Heliothis</taxon>
    </lineage>
</organism>
<proteinExistence type="predicted"/>
<dbReference type="PRINTS" id="PR00947">
    <property type="entry name" value="CUTICLE"/>
</dbReference>
<protein>
    <recommendedName>
        <fullName evidence="6">Cuticle protein</fullName>
    </recommendedName>
</protein>
<evidence type="ECO:0000256" key="2">
    <source>
        <dbReference type="ARBA" id="ARBA00022729"/>
    </source>
</evidence>
<evidence type="ECO:0000313" key="5">
    <source>
        <dbReference type="EMBL" id="PCG67554.1"/>
    </source>
</evidence>
<dbReference type="GO" id="GO:0062129">
    <property type="term" value="C:chitin-based extracellular matrix"/>
    <property type="evidence" value="ECO:0007669"/>
    <property type="project" value="TreeGrafter"/>
</dbReference>
<dbReference type="EMBL" id="NWSH01002772">
    <property type="protein sequence ID" value="PCG67554.1"/>
    <property type="molecule type" value="Genomic_DNA"/>
</dbReference>
<evidence type="ECO:0000256" key="3">
    <source>
        <dbReference type="PROSITE-ProRule" id="PRU00497"/>
    </source>
</evidence>
<dbReference type="Pfam" id="PF00379">
    <property type="entry name" value="Chitin_bind_4"/>
    <property type="match status" value="1"/>
</dbReference>
<evidence type="ECO:0000256" key="4">
    <source>
        <dbReference type="SAM" id="SignalP"/>
    </source>
</evidence>
<evidence type="ECO:0000256" key="1">
    <source>
        <dbReference type="ARBA" id="ARBA00022460"/>
    </source>
</evidence>
<gene>
    <name evidence="5" type="ORF">B5V51_6253</name>
</gene>
<dbReference type="InterPro" id="IPR031311">
    <property type="entry name" value="CHIT_BIND_RR_consensus"/>
</dbReference>
<accession>A0A2A4J7Q8</accession>
<name>A0A2A4J7Q8_HELVI</name>
<keyword evidence="2 4" id="KW-0732">Signal</keyword>
<feature type="chain" id="PRO_5012765712" description="Cuticle protein" evidence="4">
    <location>
        <begin position="19"/>
        <end position="107"/>
    </location>
</feature>
<dbReference type="PANTHER" id="PTHR10380:SF173">
    <property type="entry name" value="CUTICULAR PROTEIN 47EF, ISOFORM C-RELATED"/>
    <property type="match status" value="1"/>
</dbReference>
<dbReference type="AlphaFoldDB" id="A0A2A4J7Q8"/>
<dbReference type="PROSITE" id="PS51155">
    <property type="entry name" value="CHIT_BIND_RR_2"/>
    <property type="match status" value="1"/>
</dbReference>
<comment type="caution">
    <text evidence="5">The sequence shown here is derived from an EMBL/GenBank/DDBJ whole genome shotgun (WGS) entry which is preliminary data.</text>
</comment>
<feature type="signal peptide" evidence="4">
    <location>
        <begin position="1"/>
        <end position="18"/>
    </location>
</feature>
<dbReference type="InterPro" id="IPR000618">
    <property type="entry name" value="Insect_cuticle"/>
</dbReference>
<dbReference type="PROSITE" id="PS00233">
    <property type="entry name" value="CHIT_BIND_RR_1"/>
    <property type="match status" value="1"/>
</dbReference>
<keyword evidence="1 3" id="KW-0193">Cuticle</keyword>
<dbReference type="GO" id="GO:0008010">
    <property type="term" value="F:structural constituent of chitin-based larval cuticle"/>
    <property type="evidence" value="ECO:0007669"/>
    <property type="project" value="TreeGrafter"/>
</dbReference>
<evidence type="ECO:0008006" key="6">
    <source>
        <dbReference type="Google" id="ProtNLM"/>
    </source>
</evidence>
<dbReference type="PANTHER" id="PTHR10380">
    <property type="entry name" value="CUTICLE PROTEIN"/>
    <property type="match status" value="1"/>
</dbReference>
<dbReference type="InterPro" id="IPR050468">
    <property type="entry name" value="Cuticle_Struct_Prot"/>
</dbReference>
<reference evidence="5" key="1">
    <citation type="submission" date="2017-09" db="EMBL/GenBank/DDBJ databases">
        <title>Contemporary evolution of a Lepidopteran species, Heliothis virescens, in response to modern agricultural practices.</title>
        <authorList>
            <person name="Fritz M.L."/>
            <person name="Deyonke A.M."/>
            <person name="Papanicolaou A."/>
            <person name="Micinski S."/>
            <person name="Westbrook J."/>
            <person name="Gould F."/>
        </authorList>
    </citation>
    <scope>NUCLEOTIDE SEQUENCE [LARGE SCALE GENOMIC DNA]</scope>
    <source>
        <strain evidence="5">HvINT-</strain>
        <tissue evidence="5">Whole body</tissue>
    </source>
</reference>
<sequence>MIALKLFVFALFAAVITAEDKPAPEILTERTIVNPDGYNFDFKTSDGVSRQEEANLITVGDKQGISVKGSYSYTAPDGEEYQVTFTADDKGYKPTIRVVPAGSKAQQ</sequence>
<dbReference type="STRING" id="7102.A0A2A4J7Q8"/>